<accession>A0AC34QHH0</accession>
<protein>
    <submittedName>
        <fullName evidence="2">Dynamin-binding protein</fullName>
    </submittedName>
</protein>
<evidence type="ECO:0000313" key="1">
    <source>
        <dbReference type="Proteomes" id="UP000887576"/>
    </source>
</evidence>
<reference evidence="2" key="1">
    <citation type="submission" date="2022-11" db="UniProtKB">
        <authorList>
            <consortium name="WormBaseParasite"/>
        </authorList>
    </citation>
    <scope>IDENTIFICATION</scope>
</reference>
<proteinExistence type="predicted"/>
<evidence type="ECO:0000313" key="2">
    <source>
        <dbReference type="WBParaSite" id="JU765_v2.g16316.t1"/>
    </source>
</evidence>
<name>A0AC34QHH0_9BILA</name>
<dbReference type="WBParaSite" id="JU765_v2.g16316.t1">
    <property type="protein sequence ID" value="JU765_v2.g16316.t1"/>
    <property type="gene ID" value="JU765_v2.g16316"/>
</dbReference>
<dbReference type="Proteomes" id="UP000887576">
    <property type="component" value="Unplaced"/>
</dbReference>
<sequence>MSYQSPAFLARCKTKNHGSNLEEGEIFIIEPAADSKYTGRSIYGHSLVGIFENGDFNKLNLSDGNYAVSVNEYEAAQSGHLSFTKFTLLSIEEVVDNNWYKGCITMDSGKRLGFVGLFPSNVVVMLPKITEIEKQVALVVENLEPKLDGEILLNKGDHVKIIDSHNSWYVVQRSDGFIGTCPKNFLKIVDDPLVFQKTDTTIDPYCTALYDFNGENETEMSFIVGDVIKLTRWVDHEWLEGENQRTRQSGFIPASFVQVIVPPMVAPEMTGDSAQSANKIEEWTTIGIATVLYSFQSRFADELSAEAGTSLKVIANQGDWVKCWNPDTDEIGIIPGSYLRIFSDLDNTSGVYSYPTTSVGSRFDDNDSIDTNEKPWDLPEETKSFRQSMGNLALSDDRLLDKKTTVPPPRPPPPTQKNQSSVQRTAPTRPKSMTKIYAETKSESAGDQTEDGWESQRTKILDEIIQSEQTYLADITAWESAIERNPNLSENRKKQILNGYPMLKYLSRELTASLIAEQTKPTIDQEIGLQFMQHKEIFYKTYGQYFRSAEQVSEILMKGDSRIQRTLQDSVDEMRKNGSSVFDVSTALSRPIQRCLKYPLYLSEIIKNTPLTHPDHPKIMEALKQMGQLATKMNESKRRKELAKKYSRSALEQRDMGFFNRLTKLNLHTLVKKSNRLQYRISTKFGLVTTYQDAEFDQLLKVLEELQQRFCHLIYQMTVYKNRIVRLSKKYVDSNTITKLAPGQEVLTRFEHNNLLRRLLIYAEELNHDIIELCASAHELARRDFTFIVYKRYDKLADWEMAIRSRKSSEIIDMRRCEFEALNNQLKLIFPKEIDKLADGLKKYVKRIKQIDNAFFKRVKNWLEEFKTTTPADFRKYVDPKNLRLRQIENTLRTNTINIFKGSEQIESSSKNCPFDQPSLLYDQPVYGRSQTAEERDKFINMRKETTSDGSFYSVTENYVSDDGKFVLKTGDIIKEKSREGGASIVDNGLATCKIPRHVYGKTEYCDQRSKEESNKQLPNTKIKNGNEKHKQLSIGSTAKRDKSDRESVNWLQYDDVVIDTPAKENFNRPAPAPPEAMNLWTKFDDNILTTDHTKAFGTLYNPVPLEPQQFLPSRFQKASDAMKTKLPPSQTITQTTFPVHQSHEIVQFRSSTQSANNQRQYRKSEPDLLAKLVNEEIARTKLLATAGRRSVSPNTSNIAQKSVNQIPMIPRRDYKVEKAVVGYDFSPSDPESVQLKVREGEIIEILRKHDDANNSDWFLIRNQNGRTGYVPGSFIIPKT</sequence>
<organism evidence="1 2">
    <name type="scientific">Panagrolaimus sp. JU765</name>
    <dbReference type="NCBI Taxonomy" id="591449"/>
    <lineage>
        <taxon>Eukaryota</taxon>
        <taxon>Metazoa</taxon>
        <taxon>Ecdysozoa</taxon>
        <taxon>Nematoda</taxon>
        <taxon>Chromadorea</taxon>
        <taxon>Rhabditida</taxon>
        <taxon>Tylenchina</taxon>
        <taxon>Panagrolaimomorpha</taxon>
        <taxon>Panagrolaimoidea</taxon>
        <taxon>Panagrolaimidae</taxon>
        <taxon>Panagrolaimus</taxon>
    </lineage>
</organism>